<proteinExistence type="predicted"/>
<feature type="region of interest" description="Disordered" evidence="1">
    <location>
        <begin position="81"/>
        <end position="121"/>
    </location>
</feature>
<feature type="compositionally biased region" description="Polar residues" evidence="1">
    <location>
        <begin position="361"/>
        <end position="376"/>
    </location>
</feature>
<feature type="compositionally biased region" description="Polar residues" evidence="1">
    <location>
        <begin position="89"/>
        <end position="108"/>
    </location>
</feature>
<evidence type="ECO:0000256" key="1">
    <source>
        <dbReference type="SAM" id="MobiDB-lite"/>
    </source>
</evidence>
<gene>
    <name evidence="2" type="ORF">NKR19_g2370</name>
</gene>
<dbReference type="AlphaFoldDB" id="A0AA38SAM2"/>
<feature type="region of interest" description="Disordered" evidence="1">
    <location>
        <begin position="358"/>
        <end position="381"/>
    </location>
</feature>
<name>A0AA38SAM2_9PEZI</name>
<reference evidence="2" key="1">
    <citation type="submission" date="2022-07" db="EMBL/GenBank/DDBJ databases">
        <title>Fungi with potential for degradation of polypropylene.</title>
        <authorList>
            <person name="Gostincar C."/>
        </authorList>
    </citation>
    <scope>NUCLEOTIDE SEQUENCE</scope>
    <source>
        <strain evidence="2">EXF-13287</strain>
    </source>
</reference>
<feature type="region of interest" description="Disordered" evidence="1">
    <location>
        <begin position="301"/>
        <end position="343"/>
    </location>
</feature>
<evidence type="ECO:0000313" key="2">
    <source>
        <dbReference type="EMBL" id="KAJ9161321.1"/>
    </source>
</evidence>
<evidence type="ECO:0000313" key="3">
    <source>
        <dbReference type="Proteomes" id="UP001174691"/>
    </source>
</evidence>
<feature type="region of interest" description="Disordered" evidence="1">
    <location>
        <begin position="607"/>
        <end position="631"/>
    </location>
</feature>
<dbReference type="Proteomes" id="UP001174691">
    <property type="component" value="Unassembled WGS sequence"/>
</dbReference>
<feature type="compositionally biased region" description="Low complexity" evidence="1">
    <location>
        <begin position="471"/>
        <end position="480"/>
    </location>
</feature>
<keyword evidence="3" id="KW-1185">Reference proteome</keyword>
<accession>A0AA38SAM2</accession>
<feature type="compositionally biased region" description="Low complexity" evidence="1">
    <location>
        <begin position="316"/>
        <end position="328"/>
    </location>
</feature>
<protein>
    <submittedName>
        <fullName evidence="2">Uncharacterized protein</fullName>
    </submittedName>
</protein>
<dbReference type="EMBL" id="JANBVN010000024">
    <property type="protein sequence ID" value="KAJ9161321.1"/>
    <property type="molecule type" value="Genomic_DNA"/>
</dbReference>
<feature type="region of interest" description="Disordered" evidence="1">
    <location>
        <begin position="439"/>
        <end position="483"/>
    </location>
</feature>
<organism evidence="2 3">
    <name type="scientific">Coniochaeta hoffmannii</name>
    <dbReference type="NCBI Taxonomy" id="91930"/>
    <lineage>
        <taxon>Eukaryota</taxon>
        <taxon>Fungi</taxon>
        <taxon>Dikarya</taxon>
        <taxon>Ascomycota</taxon>
        <taxon>Pezizomycotina</taxon>
        <taxon>Sordariomycetes</taxon>
        <taxon>Sordariomycetidae</taxon>
        <taxon>Coniochaetales</taxon>
        <taxon>Coniochaetaceae</taxon>
        <taxon>Coniochaeta</taxon>
    </lineage>
</organism>
<comment type="caution">
    <text evidence="2">The sequence shown here is derived from an EMBL/GenBank/DDBJ whole genome shotgun (WGS) entry which is preliminary data.</text>
</comment>
<sequence>MEAPESPPACNFPEILARDLEISEATFLAKSMTAGAPIRSLATRPAEMQKQPLYLSIDDQNSRVHWGDAMSKDGGLGVIEETSYHSDSSDNGTTPSDVASLTSDSGTDSVPDMEPPSVRMRQPSVCTAATSVMAHCLPAKEQPGYSSVALEDSYQGQSWIDLDMEDSDDGDEDIEAQTAYPGRATKHTPHWDSAATTLASQASEFQHEIITSETYRASKKPSRYQARMFGRSSGGAAPERPLSGVSIAEHDAPTQNEAMNDHLSHDENPAGDLSYDSSIVANERMSRVKIPAHLLEEIMQGSQSEPAATPSAGPVAAQASQDTAAQASPDPPTPAESSDSGDSSIVETFFRSKIALPDAGASSSKGSPEDQTTSPSAKAPVNMRLHPDVFYRLEASVNGFPDTMLSTRALPIDIIRSLPKNRTFSTTFSSTSSSLAVALEQPDAAPTTSSSKWNLSLRKRDNNPPPPPTPSSSHPASSLPTKPTPASIIQRVFPSGNALHCDSLYAHLVAYIYITSLCGPDGFFSGNDPSCMSPPTTALLPATRKSRNLMHRPTRESSSSAAVAIPRKASMLLGMDKGAAPSSSLSAQQQQQPHGLGKVRSLFRGKGKGEEGKMVPAKVGTSGRSRPVTERDVREVQVGLLRCIRNLVAKLRTTAGSGREGEGGGGVLREDDLDVDAEGWKGLDPFLLRALVEIVRGEEERLVGGVLA</sequence>